<sequence length="269" mass="30361">MPVFYDVTPNEVRHQAGTYERSFSQHARKYDPLVVQQWRDALAEIGALKGWELKNIANGHEGELVKLVVAKVLKELKKAYLVLPDSIVGIDDHVEAITRLLEVDASDVRIVGIHGMAGVGKTTVAKVVYNQLLDHFDSCSFLKDIRETALQHKGLEYLQSLLISKILSFCFEVRTFSFEDHLFKLGPSPFFEMSMKLKLLDSRVAEIYDRTLDFSVIPVLEQLILKGCRSLVAVDPSIGHLKHLISLKPEEMLETQEAASTVEFHESVD</sequence>
<dbReference type="InterPro" id="IPR035897">
    <property type="entry name" value="Toll_tir_struct_dom_sf"/>
</dbReference>
<dbReference type="Gene3D" id="3.40.50.300">
    <property type="entry name" value="P-loop containing nucleotide triphosphate hydrolases"/>
    <property type="match status" value="1"/>
</dbReference>
<dbReference type="GO" id="GO:0007165">
    <property type="term" value="P:signal transduction"/>
    <property type="evidence" value="ECO:0007669"/>
    <property type="project" value="InterPro"/>
</dbReference>
<dbReference type="EMBL" id="MTKT01005898">
    <property type="protein sequence ID" value="OWM63708.1"/>
    <property type="molecule type" value="Genomic_DNA"/>
</dbReference>
<dbReference type="PANTHER" id="PTHR11017:SF570">
    <property type="entry name" value="DISEASE RESISTANCE PROTEIN (TIR-NBS CLASS)-RELATED"/>
    <property type="match status" value="1"/>
</dbReference>
<organism evidence="3 4">
    <name type="scientific">Punica granatum</name>
    <name type="common">Pomegranate</name>
    <dbReference type="NCBI Taxonomy" id="22663"/>
    <lineage>
        <taxon>Eukaryota</taxon>
        <taxon>Viridiplantae</taxon>
        <taxon>Streptophyta</taxon>
        <taxon>Embryophyta</taxon>
        <taxon>Tracheophyta</taxon>
        <taxon>Spermatophyta</taxon>
        <taxon>Magnoliopsida</taxon>
        <taxon>eudicotyledons</taxon>
        <taxon>Gunneridae</taxon>
        <taxon>Pentapetalae</taxon>
        <taxon>rosids</taxon>
        <taxon>malvids</taxon>
        <taxon>Myrtales</taxon>
        <taxon>Lythraceae</taxon>
        <taxon>Punica</taxon>
    </lineage>
</organism>
<dbReference type="InterPro" id="IPR000157">
    <property type="entry name" value="TIR_dom"/>
</dbReference>
<gene>
    <name evidence="3" type="ORF">CDL15_Pgr008251</name>
</gene>
<dbReference type="Gene3D" id="3.40.50.10140">
    <property type="entry name" value="Toll/interleukin-1 receptor homology (TIR) domain"/>
    <property type="match status" value="1"/>
</dbReference>
<dbReference type="GO" id="GO:0006952">
    <property type="term" value="P:defense response"/>
    <property type="evidence" value="ECO:0007669"/>
    <property type="project" value="InterPro"/>
</dbReference>
<evidence type="ECO:0000313" key="3">
    <source>
        <dbReference type="EMBL" id="OWM63708.1"/>
    </source>
</evidence>
<dbReference type="InterPro" id="IPR002182">
    <property type="entry name" value="NB-ARC"/>
</dbReference>
<proteinExistence type="predicted"/>
<evidence type="ECO:0008006" key="5">
    <source>
        <dbReference type="Google" id="ProtNLM"/>
    </source>
</evidence>
<evidence type="ECO:0000259" key="1">
    <source>
        <dbReference type="Pfam" id="PF00931"/>
    </source>
</evidence>
<evidence type="ECO:0000313" key="4">
    <source>
        <dbReference type="Proteomes" id="UP000197138"/>
    </source>
</evidence>
<reference evidence="4" key="1">
    <citation type="journal article" date="2017" name="Plant J.">
        <title>The pomegranate (Punica granatum L.) genome and the genomics of punicalagin biosynthesis.</title>
        <authorList>
            <person name="Qin G."/>
            <person name="Xu C."/>
            <person name="Ming R."/>
            <person name="Tang H."/>
            <person name="Guyot R."/>
            <person name="Kramer E.M."/>
            <person name="Hu Y."/>
            <person name="Yi X."/>
            <person name="Qi Y."/>
            <person name="Xu X."/>
            <person name="Gao Z."/>
            <person name="Pan H."/>
            <person name="Jian J."/>
            <person name="Tian Y."/>
            <person name="Yue Z."/>
            <person name="Xu Y."/>
        </authorList>
    </citation>
    <scope>NUCLEOTIDE SEQUENCE [LARGE SCALE GENOMIC DNA]</scope>
    <source>
        <strain evidence="4">cv. Dabenzi</strain>
    </source>
</reference>
<name>A0A218VU37_PUNGR</name>
<dbReference type="InterPro" id="IPR044974">
    <property type="entry name" value="Disease_R_plants"/>
</dbReference>
<dbReference type="PANTHER" id="PTHR11017">
    <property type="entry name" value="LEUCINE-RICH REPEAT-CONTAINING PROTEIN"/>
    <property type="match status" value="1"/>
</dbReference>
<dbReference type="InterPro" id="IPR027417">
    <property type="entry name" value="P-loop_NTPase"/>
</dbReference>
<dbReference type="AlphaFoldDB" id="A0A218VU37"/>
<protein>
    <recommendedName>
        <fullName evidence="5">TIR domain-containing protein</fullName>
    </recommendedName>
</protein>
<feature type="domain" description="TIR" evidence="2">
    <location>
        <begin position="1"/>
        <end position="79"/>
    </location>
</feature>
<dbReference type="SUPFAM" id="SSF52540">
    <property type="entry name" value="P-loop containing nucleoside triphosphate hydrolases"/>
    <property type="match status" value="1"/>
</dbReference>
<evidence type="ECO:0000259" key="2">
    <source>
        <dbReference type="Pfam" id="PF01582"/>
    </source>
</evidence>
<dbReference type="GO" id="GO:0043531">
    <property type="term" value="F:ADP binding"/>
    <property type="evidence" value="ECO:0007669"/>
    <property type="project" value="InterPro"/>
</dbReference>
<dbReference type="Pfam" id="PF00931">
    <property type="entry name" value="NB-ARC"/>
    <property type="match status" value="1"/>
</dbReference>
<comment type="caution">
    <text evidence="3">The sequence shown here is derived from an EMBL/GenBank/DDBJ whole genome shotgun (WGS) entry which is preliminary data.</text>
</comment>
<accession>A0A218VU37</accession>
<feature type="domain" description="NB-ARC" evidence="1">
    <location>
        <begin position="91"/>
        <end position="146"/>
    </location>
</feature>
<dbReference type="Proteomes" id="UP000197138">
    <property type="component" value="Unassembled WGS sequence"/>
</dbReference>
<dbReference type="Pfam" id="PF01582">
    <property type="entry name" value="TIR"/>
    <property type="match status" value="1"/>
</dbReference>